<organism evidence="14 15">
    <name type="scientific">Staphylotrichum tortipilum</name>
    <dbReference type="NCBI Taxonomy" id="2831512"/>
    <lineage>
        <taxon>Eukaryota</taxon>
        <taxon>Fungi</taxon>
        <taxon>Dikarya</taxon>
        <taxon>Ascomycota</taxon>
        <taxon>Pezizomycotina</taxon>
        <taxon>Sordariomycetes</taxon>
        <taxon>Sordariomycetidae</taxon>
        <taxon>Sordariales</taxon>
        <taxon>Chaetomiaceae</taxon>
        <taxon>Staphylotrichum</taxon>
    </lineage>
</organism>
<dbReference type="InterPro" id="IPR050542">
    <property type="entry name" value="Glycosyl_Hydrlase18_Chitinase"/>
</dbReference>
<reference evidence="14" key="1">
    <citation type="journal article" date="2023" name="Mol. Phylogenet. Evol.">
        <title>Genome-scale phylogeny and comparative genomics of the fungal order Sordariales.</title>
        <authorList>
            <person name="Hensen N."/>
            <person name="Bonometti L."/>
            <person name="Westerberg I."/>
            <person name="Brannstrom I.O."/>
            <person name="Guillou S."/>
            <person name="Cros-Aarteil S."/>
            <person name="Calhoun S."/>
            <person name="Haridas S."/>
            <person name="Kuo A."/>
            <person name="Mondo S."/>
            <person name="Pangilinan J."/>
            <person name="Riley R."/>
            <person name="LaButti K."/>
            <person name="Andreopoulos B."/>
            <person name="Lipzen A."/>
            <person name="Chen C."/>
            <person name="Yan M."/>
            <person name="Daum C."/>
            <person name="Ng V."/>
            <person name="Clum A."/>
            <person name="Steindorff A."/>
            <person name="Ohm R.A."/>
            <person name="Martin F."/>
            <person name="Silar P."/>
            <person name="Natvig D.O."/>
            <person name="Lalanne C."/>
            <person name="Gautier V."/>
            <person name="Ament-Velasquez S.L."/>
            <person name="Kruys A."/>
            <person name="Hutchinson M.I."/>
            <person name="Powell A.J."/>
            <person name="Barry K."/>
            <person name="Miller A.N."/>
            <person name="Grigoriev I.V."/>
            <person name="Debuchy R."/>
            <person name="Gladieux P."/>
            <person name="Hiltunen Thoren M."/>
            <person name="Johannesson H."/>
        </authorList>
    </citation>
    <scope>NUCLEOTIDE SEQUENCE</scope>
    <source>
        <strain evidence="14">CBS 103.79</strain>
    </source>
</reference>
<evidence type="ECO:0000256" key="10">
    <source>
        <dbReference type="RuleBase" id="RU000489"/>
    </source>
</evidence>
<feature type="compositionally biased region" description="Low complexity" evidence="12">
    <location>
        <begin position="298"/>
        <end position="311"/>
    </location>
</feature>
<dbReference type="PROSITE" id="PS01095">
    <property type="entry name" value="GH18_1"/>
    <property type="match status" value="1"/>
</dbReference>
<evidence type="ECO:0000256" key="8">
    <source>
        <dbReference type="ARBA" id="ARBA00023295"/>
    </source>
</evidence>
<dbReference type="CDD" id="cd06546">
    <property type="entry name" value="GH18_CTS3_chitinase"/>
    <property type="match status" value="1"/>
</dbReference>
<feature type="domain" description="GH18" evidence="13">
    <location>
        <begin position="10"/>
        <end position="290"/>
    </location>
</feature>
<dbReference type="GO" id="GO:0008843">
    <property type="term" value="F:endochitinase activity"/>
    <property type="evidence" value="ECO:0007669"/>
    <property type="project" value="UniProtKB-EC"/>
</dbReference>
<evidence type="ECO:0000313" key="15">
    <source>
        <dbReference type="Proteomes" id="UP001303889"/>
    </source>
</evidence>
<dbReference type="SUPFAM" id="SSF51445">
    <property type="entry name" value="(Trans)glycosidases"/>
    <property type="match status" value="1"/>
</dbReference>
<proteinExistence type="inferred from homology"/>
<keyword evidence="4" id="KW-0964">Secreted</keyword>
<keyword evidence="9" id="KW-0624">Polysaccharide degradation</keyword>
<sequence>MAPLPHPALPRLITYYQTHHTPSGASISVLPLLQKPGISLTHLILAAIHINEDPSAITLNDHHPSHPRFTTLWAELRVLQASGVKVLGMLGGAAPGTYTRLDTDDAAVFDSYYLPVADLVRERGLDGLDLDVEEPMSLGGIIRLIDRLRADFGPDFLITLAPVAAALLRADHNLSGFDYEALEVMRGAQIAWYNAQFYCGWGDCSSPAMYEMLLAKGWPAEKIVVGLVTNPRNGAGWVPWNVLSGVLPLLVGRHPRFGGVMGWEYFNALPGEEEKPWEWAQAMTALLRGRRTAAKADGAPAAAAAAAPAAPKEADPDEGGIAKAAAPVPRDFDYYSDGGGQEEE</sequence>
<evidence type="ECO:0000256" key="7">
    <source>
        <dbReference type="ARBA" id="ARBA00023277"/>
    </source>
</evidence>
<evidence type="ECO:0000259" key="13">
    <source>
        <dbReference type="PROSITE" id="PS51910"/>
    </source>
</evidence>
<evidence type="ECO:0000256" key="4">
    <source>
        <dbReference type="ARBA" id="ARBA00022525"/>
    </source>
</evidence>
<name>A0AAN6MPT0_9PEZI</name>
<evidence type="ECO:0000256" key="11">
    <source>
        <dbReference type="RuleBase" id="RU004453"/>
    </source>
</evidence>
<evidence type="ECO:0000256" key="1">
    <source>
        <dbReference type="ARBA" id="ARBA00000822"/>
    </source>
</evidence>
<dbReference type="InterPro" id="IPR001223">
    <property type="entry name" value="Glyco_hydro18_cat"/>
</dbReference>
<dbReference type="EC" id="3.2.1.14" evidence="3"/>
<keyword evidence="6" id="KW-0146">Chitin degradation</keyword>
<comment type="subcellular location">
    <subcellularLocation>
        <location evidence="2">Secreted</location>
    </subcellularLocation>
</comment>
<feature type="region of interest" description="Disordered" evidence="12">
    <location>
        <begin position="298"/>
        <end position="344"/>
    </location>
</feature>
<reference evidence="14" key="2">
    <citation type="submission" date="2023-05" db="EMBL/GenBank/DDBJ databases">
        <authorList>
            <consortium name="Lawrence Berkeley National Laboratory"/>
            <person name="Steindorff A."/>
            <person name="Hensen N."/>
            <person name="Bonometti L."/>
            <person name="Westerberg I."/>
            <person name="Brannstrom I.O."/>
            <person name="Guillou S."/>
            <person name="Cros-Aarteil S."/>
            <person name="Calhoun S."/>
            <person name="Haridas S."/>
            <person name="Kuo A."/>
            <person name="Mondo S."/>
            <person name="Pangilinan J."/>
            <person name="Riley R."/>
            <person name="Labutti K."/>
            <person name="Andreopoulos B."/>
            <person name="Lipzen A."/>
            <person name="Chen C."/>
            <person name="Yanf M."/>
            <person name="Daum C."/>
            <person name="Ng V."/>
            <person name="Clum A."/>
            <person name="Ohm R."/>
            <person name="Martin F."/>
            <person name="Silar P."/>
            <person name="Natvig D."/>
            <person name="Lalanne C."/>
            <person name="Gautier V."/>
            <person name="Ament-Velasquez S.L."/>
            <person name="Kruys A."/>
            <person name="Hutchinson M.I."/>
            <person name="Powell A.J."/>
            <person name="Barry K."/>
            <person name="Miller A.N."/>
            <person name="Grigoriev I.V."/>
            <person name="Debuchy R."/>
            <person name="Gladieux P."/>
            <person name="Thoren M.H."/>
            <person name="Johannesson H."/>
        </authorList>
    </citation>
    <scope>NUCLEOTIDE SEQUENCE</scope>
    <source>
        <strain evidence="14">CBS 103.79</strain>
    </source>
</reference>
<dbReference type="Proteomes" id="UP001303889">
    <property type="component" value="Unassembled WGS sequence"/>
</dbReference>
<dbReference type="GO" id="GO:0006032">
    <property type="term" value="P:chitin catabolic process"/>
    <property type="evidence" value="ECO:0007669"/>
    <property type="project" value="UniProtKB-KW"/>
</dbReference>
<comment type="catalytic activity">
    <reaction evidence="1">
        <text>Random endo-hydrolysis of N-acetyl-beta-D-glucosaminide (1-&gt;4)-beta-linkages in chitin and chitodextrins.</text>
        <dbReference type="EC" id="3.2.1.14"/>
    </reaction>
</comment>
<dbReference type="Gene3D" id="3.20.20.80">
    <property type="entry name" value="Glycosidases"/>
    <property type="match status" value="1"/>
</dbReference>
<evidence type="ECO:0000256" key="5">
    <source>
        <dbReference type="ARBA" id="ARBA00022801"/>
    </source>
</evidence>
<dbReference type="InterPro" id="IPR001579">
    <property type="entry name" value="Glyco_hydro_18_chit_AS"/>
</dbReference>
<comment type="caution">
    <text evidence="14">The sequence shown here is derived from an EMBL/GenBank/DDBJ whole genome shotgun (WGS) entry which is preliminary data.</text>
</comment>
<dbReference type="AlphaFoldDB" id="A0AAN6MPT0"/>
<evidence type="ECO:0000256" key="2">
    <source>
        <dbReference type="ARBA" id="ARBA00004613"/>
    </source>
</evidence>
<keyword evidence="5 10" id="KW-0378">Hydrolase</keyword>
<evidence type="ECO:0000256" key="12">
    <source>
        <dbReference type="SAM" id="MobiDB-lite"/>
    </source>
</evidence>
<gene>
    <name evidence="14" type="ORF">C8A05DRAFT_13809</name>
</gene>
<protein>
    <recommendedName>
        <fullName evidence="3">chitinase</fullName>
        <ecNumber evidence="3">3.2.1.14</ecNumber>
    </recommendedName>
</protein>
<keyword evidence="7" id="KW-0119">Carbohydrate metabolism</keyword>
<evidence type="ECO:0000256" key="3">
    <source>
        <dbReference type="ARBA" id="ARBA00012729"/>
    </source>
</evidence>
<accession>A0AAN6MPT0</accession>
<dbReference type="GO" id="GO:0000272">
    <property type="term" value="P:polysaccharide catabolic process"/>
    <property type="evidence" value="ECO:0007669"/>
    <property type="project" value="UniProtKB-KW"/>
</dbReference>
<dbReference type="PANTHER" id="PTHR45708">
    <property type="entry name" value="ENDOCHITINASE"/>
    <property type="match status" value="1"/>
</dbReference>
<evidence type="ECO:0000313" key="14">
    <source>
        <dbReference type="EMBL" id="KAK3904290.1"/>
    </source>
</evidence>
<dbReference type="Pfam" id="PF00704">
    <property type="entry name" value="Glyco_hydro_18"/>
    <property type="match status" value="1"/>
</dbReference>
<evidence type="ECO:0000256" key="6">
    <source>
        <dbReference type="ARBA" id="ARBA00023024"/>
    </source>
</evidence>
<dbReference type="InterPro" id="IPR017853">
    <property type="entry name" value="GH"/>
</dbReference>
<dbReference type="PANTHER" id="PTHR45708:SF60">
    <property type="entry name" value="III CHITINASE, PUTATIVE (AFU_ORTHOLOGUE AFUA_5G03850)-RELATED"/>
    <property type="match status" value="1"/>
</dbReference>
<keyword evidence="15" id="KW-1185">Reference proteome</keyword>
<dbReference type="PROSITE" id="PS51910">
    <property type="entry name" value="GH18_2"/>
    <property type="match status" value="1"/>
</dbReference>
<dbReference type="GO" id="GO:0005576">
    <property type="term" value="C:extracellular region"/>
    <property type="evidence" value="ECO:0007669"/>
    <property type="project" value="UniProtKB-SubCell"/>
</dbReference>
<dbReference type="EMBL" id="MU855404">
    <property type="protein sequence ID" value="KAK3904290.1"/>
    <property type="molecule type" value="Genomic_DNA"/>
</dbReference>
<comment type="similarity">
    <text evidence="11">Belongs to the glycosyl hydrolase 18 family.</text>
</comment>
<evidence type="ECO:0000256" key="9">
    <source>
        <dbReference type="ARBA" id="ARBA00023326"/>
    </source>
</evidence>
<keyword evidence="8 10" id="KW-0326">Glycosidase</keyword>